<dbReference type="EMBL" id="JAZHPZ010000001">
    <property type="protein sequence ID" value="MEF2964361.1"/>
    <property type="molecule type" value="Genomic_DNA"/>
</dbReference>
<reference evidence="1 2" key="1">
    <citation type="submission" date="2024-02" db="EMBL/GenBank/DDBJ databases">
        <title>A nitrogen-fixing paenibacillus bacterium.</title>
        <authorList>
            <person name="Zhang W.L."/>
            <person name="Chen S.F."/>
        </authorList>
    </citation>
    <scope>NUCLEOTIDE SEQUENCE [LARGE SCALE GENOMIC DNA]</scope>
    <source>
        <strain evidence="1 2">M1</strain>
    </source>
</reference>
<evidence type="ECO:0000313" key="2">
    <source>
        <dbReference type="Proteomes" id="UP001306950"/>
    </source>
</evidence>
<dbReference type="Proteomes" id="UP001306950">
    <property type="component" value="Unassembled WGS sequence"/>
</dbReference>
<dbReference type="RefSeq" id="WP_331844598.1">
    <property type="nucleotide sequence ID" value="NZ_JAZHPZ010000001.1"/>
</dbReference>
<keyword evidence="2" id="KW-1185">Reference proteome</keyword>
<evidence type="ECO:0008006" key="3">
    <source>
        <dbReference type="Google" id="ProtNLM"/>
    </source>
</evidence>
<gene>
    <name evidence="1" type="ORF">V3851_00845</name>
</gene>
<name>A0ABU7VKS3_9BACL</name>
<evidence type="ECO:0000313" key="1">
    <source>
        <dbReference type="EMBL" id="MEF2964361.1"/>
    </source>
</evidence>
<organism evidence="1 2">
    <name type="scientific">Paenibacillus haidiansis</name>
    <dbReference type="NCBI Taxonomy" id="1574488"/>
    <lineage>
        <taxon>Bacteria</taxon>
        <taxon>Bacillati</taxon>
        <taxon>Bacillota</taxon>
        <taxon>Bacilli</taxon>
        <taxon>Bacillales</taxon>
        <taxon>Paenibacillaceae</taxon>
        <taxon>Paenibacillus</taxon>
    </lineage>
</organism>
<comment type="caution">
    <text evidence="1">The sequence shown here is derived from an EMBL/GenBank/DDBJ whole genome shotgun (WGS) entry which is preliminary data.</text>
</comment>
<protein>
    <recommendedName>
        <fullName evidence="3">DUF4825 domain-containing protein</fullName>
    </recommendedName>
</protein>
<proteinExistence type="predicted"/>
<sequence length="181" mass="20135">MKVKPILQVLLLTLGTALLLAYLTRPGGPLLGNSSPVSAAIFDAEREQPVELTDDNLVDGLKTLELPAPIAKVGLDGRILSVDLRVTEERFDKSELYGGMAELISFSFKRTSNIDRLLLRLIAEDRWLGTKYLLLAADVRRGDWPDSALGALRNAGDGELPRELKEWLRMTETHLWKSKVN</sequence>
<accession>A0ABU7VKS3</accession>